<sequence length="108" mass="11665">MDPADLNLVKMALSAQGKKIHLHEAQLTTICSRVKELTERHTELQSSVATQVNHLAAQLHLVITCLEDLAPPKPATPASNQSATPPALPSVSLRPVRLSPAGEVFLRF</sequence>
<reference evidence="1" key="1">
    <citation type="submission" date="2022-04" db="EMBL/GenBank/DDBJ databases">
        <title>Jade perch genome.</title>
        <authorList>
            <person name="Chao B."/>
        </authorList>
    </citation>
    <scope>NUCLEOTIDE SEQUENCE</scope>
    <source>
        <strain evidence="1">CB-2022</strain>
    </source>
</reference>
<protein>
    <submittedName>
        <fullName evidence="1">Uncharacterized protein</fullName>
    </submittedName>
</protein>
<name>A0ACB8VB86_9TELE</name>
<dbReference type="EMBL" id="CM041553">
    <property type="protein sequence ID" value="KAI3352784.1"/>
    <property type="molecule type" value="Genomic_DNA"/>
</dbReference>
<dbReference type="Proteomes" id="UP000831701">
    <property type="component" value="Chromosome 23"/>
</dbReference>
<evidence type="ECO:0000313" key="2">
    <source>
        <dbReference type="Proteomes" id="UP000831701"/>
    </source>
</evidence>
<accession>A0ACB8VB86</accession>
<comment type="caution">
    <text evidence="1">The sequence shown here is derived from an EMBL/GenBank/DDBJ whole genome shotgun (WGS) entry which is preliminary data.</text>
</comment>
<proteinExistence type="predicted"/>
<organism evidence="1 2">
    <name type="scientific">Scortum barcoo</name>
    <name type="common">barcoo grunter</name>
    <dbReference type="NCBI Taxonomy" id="214431"/>
    <lineage>
        <taxon>Eukaryota</taxon>
        <taxon>Metazoa</taxon>
        <taxon>Chordata</taxon>
        <taxon>Craniata</taxon>
        <taxon>Vertebrata</taxon>
        <taxon>Euteleostomi</taxon>
        <taxon>Actinopterygii</taxon>
        <taxon>Neopterygii</taxon>
        <taxon>Teleostei</taxon>
        <taxon>Neoteleostei</taxon>
        <taxon>Acanthomorphata</taxon>
        <taxon>Eupercaria</taxon>
        <taxon>Centrarchiformes</taxon>
        <taxon>Terapontoidei</taxon>
        <taxon>Terapontidae</taxon>
        <taxon>Scortum</taxon>
    </lineage>
</organism>
<gene>
    <name evidence="1" type="ORF">L3Q82_019359</name>
</gene>
<evidence type="ECO:0000313" key="1">
    <source>
        <dbReference type="EMBL" id="KAI3352784.1"/>
    </source>
</evidence>
<keyword evidence="2" id="KW-1185">Reference proteome</keyword>